<dbReference type="Proteomes" id="UP000663880">
    <property type="component" value="Unassembled WGS sequence"/>
</dbReference>
<reference evidence="1" key="1">
    <citation type="submission" date="2021-02" db="EMBL/GenBank/DDBJ databases">
        <authorList>
            <person name="Steward A R."/>
        </authorList>
    </citation>
    <scope>NUCLEOTIDE SEQUENCE</scope>
</reference>
<comment type="caution">
    <text evidence="1">The sequence shown here is derived from an EMBL/GenBank/DDBJ whole genome shotgun (WGS) entry which is preliminary data.</text>
</comment>
<dbReference type="AlphaFoldDB" id="A0A821VU60"/>
<proteinExistence type="predicted"/>
<evidence type="ECO:0000313" key="2">
    <source>
        <dbReference type="Proteomes" id="UP000663880"/>
    </source>
</evidence>
<keyword evidence="2" id="KW-1185">Reference proteome</keyword>
<accession>A0A821VU60</accession>
<dbReference type="Gene3D" id="3.30.60.30">
    <property type="match status" value="1"/>
</dbReference>
<evidence type="ECO:0008006" key="3">
    <source>
        <dbReference type="Google" id="ProtNLM"/>
    </source>
</evidence>
<name>A0A821VU60_9NEOP</name>
<protein>
    <recommendedName>
        <fullName evidence="3">Kazal-like domain-containing protein</fullName>
    </recommendedName>
</protein>
<sequence>MQYQLFFIPFYAIYTLSTHIDRNNSDVIITYTGHNEADRVMKDKTIKEPIINPDVESPHTEDLTFTEANEVVFIPNEKEVFRNEDYRDVKVHDLIENTNVRNIMKTEHKTEKPVGDIIFISGKNHENVESNDRPKVEERKPTGKKMKMNCNNLNCNNTMASICGIKEEDNKIKYRLFLNECFFRKVNCAFKYANNRYKVVPMEHCKNIGGRVIPKPYAPKPNVVQKGDTRRSFSSRRTLNMGIDGAFCGHSCPDHCTEDYEPQCAVSASGERRVFVNHCVLDYNSCLHAAVWQRRPLSECVGGKKADLRQNRGFIGWLQRVGIVDKRGRLVLSK</sequence>
<dbReference type="EMBL" id="CAJOBZ010000047">
    <property type="protein sequence ID" value="CAF4912833.1"/>
    <property type="molecule type" value="Genomic_DNA"/>
</dbReference>
<dbReference type="OrthoDB" id="6614329at2759"/>
<gene>
    <name evidence="1" type="ORF">PMACD_LOCUS12302</name>
</gene>
<evidence type="ECO:0000313" key="1">
    <source>
        <dbReference type="EMBL" id="CAF4912833.1"/>
    </source>
</evidence>
<organism evidence="1 2">
    <name type="scientific">Pieris macdunnoughi</name>
    <dbReference type="NCBI Taxonomy" id="345717"/>
    <lineage>
        <taxon>Eukaryota</taxon>
        <taxon>Metazoa</taxon>
        <taxon>Ecdysozoa</taxon>
        <taxon>Arthropoda</taxon>
        <taxon>Hexapoda</taxon>
        <taxon>Insecta</taxon>
        <taxon>Pterygota</taxon>
        <taxon>Neoptera</taxon>
        <taxon>Endopterygota</taxon>
        <taxon>Lepidoptera</taxon>
        <taxon>Glossata</taxon>
        <taxon>Ditrysia</taxon>
        <taxon>Papilionoidea</taxon>
        <taxon>Pieridae</taxon>
        <taxon>Pierinae</taxon>
        <taxon>Pieris</taxon>
    </lineage>
</organism>